<gene>
    <name evidence="1" type="ORF">AB205_0010700</name>
</gene>
<evidence type="ECO:0000313" key="2">
    <source>
        <dbReference type="Proteomes" id="UP000228934"/>
    </source>
</evidence>
<name>A0A2G9SIK8_AQUCT</name>
<dbReference type="Proteomes" id="UP000228934">
    <property type="component" value="Unassembled WGS sequence"/>
</dbReference>
<proteinExistence type="predicted"/>
<protein>
    <submittedName>
        <fullName evidence="1">Uncharacterized protein</fullName>
    </submittedName>
</protein>
<dbReference type="EMBL" id="KV924587">
    <property type="protein sequence ID" value="PIO39997.1"/>
    <property type="molecule type" value="Genomic_DNA"/>
</dbReference>
<sequence length="75" mass="7988">MDAIVPMRPSVILAGMGPSMESPILTTLHLPCSPSSNALPWRAGQTYSTGCRMPWDMSCPACTLSALSSLDRSSF</sequence>
<dbReference type="AlphaFoldDB" id="A0A2G9SIK8"/>
<accession>A0A2G9SIK8</accession>
<keyword evidence="2" id="KW-1185">Reference proteome</keyword>
<organism evidence="1 2">
    <name type="scientific">Aquarana catesbeiana</name>
    <name type="common">American bullfrog</name>
    <name type="synonym">Rana catesbeiana</name>
    <dbReference type="NCBI Taxonomy" id="8400"/>
    <lineage>
        <taxon>Eukaryota</taxon>
        <taxon>Metazoa</taxon>
        <taxon>Chordata</taxon>
        <taxon>Craniata</taxon>
        <taxon>Vertebrata</taxon>
        <taxon>Euteleostomi</taxon>
        <taxon>Amphibia</taxon>
        <taxon>Batrachia</taxon>
        <taxon>Anura</taxon>
        <taxon>Neobatrachia</taxon>
        <taxon>Ranoidea</taxon>
        <taxon>Ranidae</taxon>
        <taxon>Aquarana</taxon>
    </lineage>
</organism>
<evidence type="ECO:0000313" key="1">
    <source>
        <dbReference type="EMBL" id="PIO39997.1"/>
    </source>
</evidence>
<reference evidence="2" key="1">
    <citation type="journal article" date="2017" name="Nat. Commun.">
        <title>The North American bullfrog draft genome provides insight into hormonal regulation of long noncoding RNA.</title>
        <authorList>
            <person name="Hammond S.A."/>
            <person name="Warren R.L."/>
            <person name="Vandervalk B.P."/>
            <person name="Kucuk E."/>
            <person name="Khan H."/>
            <person name="Gibb E.A."/>
            <person name="Pandoh P."/>
            <person name="Kirk H."/>
            <person name="Zhao Y."/>
            <person name="Jones M."/>
            <person name="Mungall A.J."/>
            <person name="Coope R."/>
            <person name="Pleasance S."/>
            <person name="Moore R.A."/>
            <person name="Holt R.A."/>
            <person name="Round J.M."/>
            <person name="Ohora S."/>
            <person name="Walle B.V."/>
            <person name="Veldhoen N."/>
            <person name="Helbing C.C."/>
            <person name="Birol I."/>
        </authorList>
    </citation>
    <scope>NUCLEOTIDE SEQUENCE [LARGE SCALE GENOMIC DNA]</scope>
</reference>